<dbReference type="Proteomes" id="UP000054324">
    <property type="component" value="Unassembled WGS sequence"/>
</dbReference>
<dbReference type="RefSeq" id="XP_009169923.1">
    <property type="nucleotide sequence ID" value="XM_009171659.1"/>
</dbReference>
<sequence length="373" mass="42620">MQSMISEVVKFVGDMQLSTYKTDVRPLCFLEFCELVCKILLWAVFPSLYPLVTCLECFVGNFSIPETTLRGQRLSNNEFLVPPNVRFASFVPFERCCETEFETVFIKECRHTGLIPYMLGGHQPIVCRGEALLETRCSDPGEQIQTQPCVIRRIHKNTMFCSSNIHLYCCVFNSILTIVVVVVLIHIMTKIYRPTTAKNPSGPVSVPHCESGRRPNDLGANPHLCRFNSCYWCSLQFPELKEHMKEFYSDTFCYTSGRRITVCPAMLWNVGSSVALFGCWSVRRVWQLGCNRFITNRGDICRVEWVNSSSSACDYIASKQYLVYYIVLYSRRQERRNSPTQPCTDDVTSIGDETVATQLPNSANRPTTKPYIL</sequence>
<reference evidence="2 3" key="1">
    <citation type="submission" date="2013-11" db="EMBL/GenBank/DDBJ databases">
        <title>Opisthorchis viverrini - life in the bile duct.</title>
        <authorList>
            <person name="Young N.D."/>
            <person name="Nagarajan N."/>
            <person name="Lin S.J."/>
            <person name="Korhonen P.K."/>
            <person name="Jex A.R."/>
            <person name="Hall R.S."/>
            <person name="Safavi-Hemami H."/>
            <person name="Kaewkong W."/>
            <person name="Bertrand D."/>
            <person name="Gao S."/>
            <person name="Seet Q."/>
            <person name="Wongkham S."/>
            <person name="Teh B.T."/>
            <person name="Wongkham C."/>
            <person name="Intapan P.M."/>
            <person name="Maleewong W."/>
            <person name="Yang X."/>
            <person name="Hu M."/>
            <person name="Wang Z."/>
            <person name="Hofmann A."/>
            <person name="Sternberg P.W."/>
            <person name="Tan P."/>
            <person name="Wang J."/>
            <person name="Gasser R.B."/>
        </authorList>
    </citation>
    <scope>NUCLEOTIDE SEQUENCE [LARGE SCALE GENOMIC DNA]</scope>
</reference>
<proteinExistence type="predicted"/>
<keyword evidence="1" id="KW-0812">Transmembrane</keyword>
<dbReference type="AlphaFoldDB" id="A0A074ZKN2"/>
<feature type="transmembrane region" description="Helical" evidence="1">
    <location>
        <begin position="165"/>
        <end position="188"/>
    </location>
</feature>
<protein>
    <submittedName>
        <fullName evidence="2">Uncharacterized protein</fullName>
    </submittedName>
</protein>
<keyword evidence="1" id="KW-1133">Transmembrane helix</keyword>
<dbReference type="OrthoDB" id="432281at2759"/>
<evidence type="ECO:0000313" key="2">
    <source>
        <dbReference type="EMBL" id="KER26337.1"/>
    </source>
</evidence>
<name>A0A074ZKN2_OPIVI</name>
<keyword evidence="3" id="KW-1185">Reference proteome</keyword>
<gene>
    <name evidence="2" type="ORF">T265_14020</name>
</gene>
<keyword evidence="1" id="KW-0472">Membrane</keyword>
<dbReference type="CTD" id="20328186"/>
<dbReference type="GeneID" id="20328186"/>
<organism evidence="2 3">
    <name type="scientific">Opisthorchis viverrini</name>
    <name type="common">Southeast Asian liver fluke</name>
    <dbReference type="NCBI Taxonomy" id="6198"/>
    <lineage>
        <taxon>Eukaryota</taxon>
        <taxon>Metazoa</taxon>
        <taxon>Spiralia</taxon>
        <taxon>Lophotrochozoa</taxon>
        <taxon>Platyhelminthes</taxon>
        <taxon>Trematoda</taxon>
        <taxon>Digenea</taxon>
        <taxon>Opisthorchiida</taxon>
        <taxon>Opisthorchiata</taxon>
        <taxon>Opisthorchiidae</taxon>
        <taxon>Opisthorchis</taxon>
    </lineage>
</organism>
<evidence type="ECO:0000256" key="1">
    <source>
        <dbReference type="SAM" id="Phobius"/>
    </source>
</evidence>
<dbReference type="EMBL" id="KL596750">
    <property type="protein sequence ID" value="KER26337.1"/>
    <property type="molecule type" value="Genomic_DNA"/>
</dbReference>
<evidence type="ECO:0000313" key="3">
    <source>
        <dbReference type="Proteomes" id="UP000054324"/>
    </source>
</evidence>
<accession>A0A074ZKN2</accession>
<dbReference type="KEGG" id="ovi:T265_14020"/>